<evidence type="ECO:0000313" key="5">
    <source>
        <dbReference type="Proteomes" id="UP000014760"/>
    </source>
</evidence>
<dbReference type="EMBL" id="AMQN01000528">
    <property type="status" value="NOT_ANNOTATED_CDS"/>
    <property type="molecule type" value="Genomic_DNA"/>
</dbReference>
<evidence type="ECO:0000256" key="1">
    <source>
        <dbReference type="SAM" id="MobiDB-lite"/>
    </source>
</evidence>
<dbReference type="EnsemblMetazoa" id="CapteT229327">
    <property type="protein sequence ID" value="CapteP229327"/>
    <property type="gene ID" value="CapteG229327"/>
</dbReference>
<feature type="transmembrane region" description="Helical" evidence="2">
    <location>
        <begin position="61"/>
        <end position="84"/>
    </location>
</feature>
<sequence>MGEELTTTETLAVGDAILAGSVDPAESYRLVPAESTASPTVAALAPMNETDGDYDVLMWKLALTVAVCLALFVGSLVILATIAYNRRKSATENSGIGPLTYQNPTDVLLDENDTFQDIDANGNNSGVVSTTAELRTPIYIPGVHTLHPPPEASRTPRSGVPPTQKLNRAPFNSHNYQTGTPEQRTSNGPSYVTLEV</sequence>
<evidence type="ECO:0000256" key="2">
    <source>
        <dbReference type="SAM" id="Phobius"/>
    </source>
</evidence>
<keyword evidence="2" id="KW-0812">Transmembrane</keyword>
<gene>
    <name evidence="3" type="ORF">CAPTEDRAFT_229327</name>
</gene>
<keyword evidence="5" id="KW-1185">Reference proteome</keyword>
<dbReference type="HOGENOM" id="CLU_1391432_0_0_1"/>
<dbReference type="Proteomes" id="UP000014760">
    <property type="component" value="Unassembled WGS sequence"/>
</dbReference>
<dbReference type="AlphaFoldDB" id="R7VJK3"/>
<evidence type="ECO:0000313" key="3">
    <source>
        <dbReference type="EMBL" id="ELU18777.1"/>
    </source>
</evidence>
<reference evidence="4" key="3">
    <citation type="submission" date="2015-06" db="UniProtKB">
        <authorList>
            <consortium name="EnsemblMetazoa"/>
        </authorList>
    </citation>
    <scope>IDENTIFICATION</scope>
</reference>
<reference evidence="3 5" key="2">
    <citation type="journal article" date="2013" name="Nature">
        <title>Insights into bilaterian evolution from three spiralian genomes.</title>
        <authorList>
            <person name="Simakov O."/>
            <person name="Marletaz F."/>
            <person name="Cho S.J."/>
            <person name="Edsinger-Gonzales E."/>
            <person name="Havlak P."/>
            <person name="Hellsten U."/>
            <person name="Kuo D.H."/>
            <person name="Larsson T."/>
            <person name="Lv J."/>
            <person name="Arendt D."/>
            <person name="Savage R."/>
            <person name="Osoegawa K."/>
            <person name="de Jong P."/>
            <person name="Grimwood J."/>
            <person name="Chapman J.A."/>
            <person name="Shapiro H."/>
            <person name="Aerts A."/>
            <person name="Otillar R.P."/>
            <person name="Terry A.Y."/>
            <person name="Boore J.L."/>
            <person name="Grigoriev I.V."/>
            <person name="Lindberg D.R."/>
            <person name="Seaver E.C."/>
            <person name="Weisblat D.A."/>
            <person name="Putnam N.H."/>
            <person name="Rokhsar D.S."/>
        </authorList>
    </citation>
    <scope>NUCLEOTIDE SEQUENCE</scope>
    <source>
        <strain evidence="3 5">I ESC-2004</strain>
    </source>
</reference>
<accession>R7VJK3</accession>
<protein>
    <submittedName>
        <fullName evidence="3 4">Uncharacterized protein</fullName>
    </submittedName>
</protein>
<name>R7VJK3_CAPTE</name>
<proteinExistence type="predicted"/>
<feature type="compositionally biased region" description="Polar residues" evidence="1">
    <location>
        <begin position="164"/>
        <end position="190"/>
    </location>
</feature>
<evidence type="ECO:0000313" key="4">
    <source>
        <dbReference type="EnsemblMetazoa" id="CapteP229327"/>
    </source>
</evidence>
<keyword evidence="2" id="KW-1133">Transmembrane helix</keyword>
<feature type="region of interest" description="Disordered" evidence="1">
    <location>
        <begin position="145"/>
        <end position="196"/>
    </location>
</feature>
<keyword evidence="2" id="KW-0472">Membrane</keyword>
<dbReference type="EMBL" id="KB291799">
    <property type="protein sequence ID" value="ELU18777.1"/>
    <property type="molecule type" value="Genomic_DNA"/>
</dbReference>
<reference evidence="5" key="1">
    <citation type="submission" date="2012-12" db="EMBL/GenBank/DDBJ databases">
        <authorList>
            <person name="Hellsten U."/>
            <person name="Grimwood J."/>
            <person name="Chapman J.A."/>
            <person name="Shapiro H."/>
            <person name="Aerts A."/>
            <person name="Otillar R.P."/>
            <person name="Terry A.Y."/>
            <person name="Boore J.L."/>
            <person name="Simakov O."/>
            <person name="Marletaz F."/>
            <person name="Cho S.-J."/>
            <person name="Edsinger-Gonzales E."/>
            <person name="Havlak P."/>
            <person name="Kuo D.-H."/>
            <person name="Larsson T."/>
            <person name="Lv J."/>
            <person name="Arendt D."/>
            <person name="Savage R."/>
            <person name="Osoegawa K."/>
            <person name="de Jong P."/>
            <person name="Lindberg D.R."/>
            <person name="Seaver E.C."/>
            <person name="Weisblat D.A."/>
            <person name="Putnam N.H."/>
            <person name="Grigoriev I.V."/>
            <person name="Rokhsar D.S."/>
        </authorList>
    </citation>
    <scope>NUCLEOTIDE SEQUENCE</scope>
    <source>
        <strain evidence="5">I ESC-2004</strain>
    </source>
</reference>
<organism evidence="3">
    <name type="scientific">Capitella teleta</name>
    <name type="common">Polychaete worm</name>
    <dbReference type="NCBI Taxonomy" id="283909"/>
    <lineage>
        <taxon>Eukaryota</taxon>
        <taxon>Metazoa</taxon>
        <taxon>Spiralia</taxon>
        <taxon>Lophotrochozoa</taxon>
        <taxon>Annelida</taxon>
        <taxon>Polychaeta</taxon>
        <taxon>Sedentaria</taxon>
        <taxon>Scolecida</taxon>
        <taxon>Capitellidae</taxon>
        <taxon>Capitella</taxon>
    </lineage>
</organism>